<dbReference type="GO" id="GO:0008199">
    <property type="term" value="F:ferric iron binding"/>
    <property type="evidence" value="ECO:0007669"/>
    <property type="project" value="InterPro"/>
</dbReference>
<dbReference type="EMBL" id="PDUD01000047">
    <property type="protein sequence ID" value="PHN01915.1"/>
    <property type="molecule type" value="Genomic_DNA"/>
</dbReference>
<dbReference type="InterPro" id="IPR000627">
    <property type="entry name" value="Intradiol_dOase_C"/>
</dbReference>
<organism evidence="5 6">
    <name type="scientific">Flavilitoribacter nigricans (strain ATCC 23147 / DSM 23189 / NBRC 102662 / NCIMB 1420 / SS-2)</name>
    <name type="common">Lewinella nigricans</name>
    <dbReference type="NCBI Taxonomy" id="1122177"/>
    <lineage>
        <taxon>Bacteria</taxon>
        <taxon>Pseudomonadati</taxon>
        <taxon>Bacteroidota</taxon>
        <taxon>Saprospiria</taxon>
        <taxon>Saprospirales</taxon>
        <taxon>Lewinellaceae</taxon>
        <taxon>Flavilitoribacter</taxon>
    </lineage>
</organism>
<dbReference type="OrthoDB" id="9805815at2"/>
<evidence type="ECO:0000259" key="4">
    <source>
        <dbReference type="Pfam" id="PF00775"/>
    </source>
</evidence>
<evidence type="ECO:0000313" key="6">
    <source>
        <dbReference type="Proteomes" id="UP000223913"/>
    </source>
</evidence>
<dbReference type="SUPFAM" id="SSF49482">
    <property type="entry name" value="Aromatic compound dioxygenase"/>
    <property type="match status" value="1"/>
</dbReference>
<protein>
    <submittedName>
        <fullName evidence="5">Protocatechuate 3,4-dioxygenase subunit alpha</fullName>
    </submittedName>
</protein>
<dbReference type="InterPro" id="IPR012786">
    <property type="entry name" value="Protocat_dOase_a"/>
</dbReference>
<dbReference type="Pfam" id="PF00775">
    <property type="entry name" value="Dioxygenase_C"/>
    <property type="match status" value="1"/>
</dbReference>
<dbReference type="GO" id="GO:0018578">
    <property type="term" value="F:protocatechuate 3,4-dioxygenase activity"/>
    <property type="evidence" value="ECO:0007669"/>
    <property type="project" value="InterPro"/>
</dbReference>
<keyword evidence="6" id="KW-1185">Reference proteome</keyword>
<sequence>MKYKQTPSQTIGPFFAHGLTAEQYRYNYTSIAHPVVADHSVPGEQIIVQGRVFDGAGNSCTDAMLECWQCDAEGRYSDRQQDPKAGGFKGFGRVGTGMNEAGRYEIRTIKPASIYGQAPHINVTLFMRGMLNHQFTRIYFSDEEDLNARDKMLNLVPEDRRQTLIARRLEIAGATVYEFNIYVQGEQETVFFDL</sequence>
<proteinExistence type="inferred from homology"/>
<dbReference type="RefSeq" id="WP_099154649.1">
    <property type="nucleotide sequence ID" value="NZ_PDUD01000047.1"/>
</dbReference>
<comment type="caution">
    <text evidence="5">The sequence shown here is derived from an EMBL/GenBank/DDBJ whole genome shotgun (WGS) entry which is preliminary data.</text>
</comment>
<reference evidence="5 6" key="1">
    <citation type="submission" date="2017-10" db="EMBL/GenBank/DDBJ databases">
        <title>The draft genome sequence of Lewinella nigricans NBRC 102662.</title>
        <authorList>
            <person name="Wang K."/>
        </authorList>
    </citation>
    <scope>NUCLEOTIDE SEQUENCE [LARGE SCALE GENOMIC DNA]</scope>
    <source>
        <strain evidence="5 6">NBRC 102662</strain>
    </source>
</reference>
<keyword evidence="3" id="KW-0560">Oxidoreductase</keyword>
<dbReference type="Proteomes" id="UP000223913">
    <property type="component" value="Unassembled WGS sequence"/>
</dbReference>
<dbReference type="InterPro" id="IPR015889">
    <property type="entry name" value="Intradiol_dOase_core"/>
</dbReference>
<name>A0A2D0N0A5_FLAN2</name>
<dbReference type="PANTHER" id="PTHR33711:SF9">
    <property type="entry name" value="PROTOCATECHUATE 3,4-DIOXYGENASE ALPHA CHAIN"/>
    <property type="match status" value="1"/>
</dbReference>
<gene>
    <name evidence="5" type="primary">pcaG</name>
    <name evidence="5" type="ORF">CRP01_34550</name>
</gene>
<evidence type="ECO:0000256" key="2">
    <source>
        <dbReference type="ARBA" id="ARBA00022964"/>
    </source>
</evidence>
<evidence type="ECO:0000313" key="5">
    <source>
        <dbReference type="EMBL" id="PHN01915.1"/>
    </source>
</evidence>
<dbReference type="Gene3D" id="2.60.130.10">
    <property type="entry name" value="Aromatic compound dioxygenase"/>
    <property type="match status" value="1"/>
</dbReference>
<comment type="similarity">
    <text evidence="1">Belongs to the intradiol ring-cleavage dioxygenase family.</text>
</comment>
<keyword evidence="2 5" id="KW-0223">Dioxygenase</keyword>
<evidence type="ECO:0000256" key="1">
    <source>
        <dbReference type="ARBA" id="ARBA00007825"/>
    </source>
</evidence>
<dbReference type="NCBIfam" id="TIGR02423">
    <property type="entry name" value="protocat_alph"/>
    <property type="match status" value="1"/>
</dbReference>
<dbReference type="InterPro" id="IPR050770">
    <property type="entry name" value="Intradiol_RC_Dioxygenase"/>
</dbReference>
<dbReference type="AlphaFoldDB" id="A0A2D0N0A5"/>
<accession>A0A2D0N0A5</accession>
<dbReference type="PANTHER" id="PTHR33711">
    <property type="entry name" value="DIOXYGENASE, PUTATIVE (AFU_ORTHOLOGUE AFUA_2G02910)-RELATED"/>
    <property type="match status" value="1"/>
</dbReference>
<feature type="domain" description="Intradiol ring-cleavage dioxygenases" evidence="4">
    <location>
        <begin position="38"/>
        <end position="116"/>
    </location>
</feature>
<evidence type="ECO:0000256" key="3">
    <source>
        <dbReference type="ARBA" id="ARBA00023002"/>
    </source>
</evidence>